<dbReference type="Pfam" id="PF02535">
    <property type="entry name" value="Zip"/>
    <property type="match status" value="2"/>
</dbReference>
<feature type="transmembrane region" description="Helical" evidence="5">
    <location>
        <begin position="6"/>
        <end position="25"/>
    </location>
</feature>
<dbReference type="Proteomes" id="UP000297635">
    <property type="component" value="Unassembled WGS sequence"/>
</dbReference>
<feature type="transmembrane region" description="Helical" evidence="5">
    <location>
        <begin position="141"/>
        <end position="163"/>
    </location>
</feature>
<dbReference type="NCBIfam" id="NF003243">
    <property type="entry name" value="PRK04201.1"/>
    <property type="match status" value="1"/>
</dbReference>
<organism evidence="6 7">
    <name type="scientific">Duncaniella freteri</name>
    <dbReference type="NCBI Taxonomy" id="2530391"/>
    <lineage>
        <taxon>Bacteria</taxon>
        <taxon>Pseudomonadati</taxon>
        <taxon>Bacteroidota</taxon>
        <taxon>Bacteroidia</taxon>
        <taxon>Bacteroidales</taxon>
        <taxon>Muribaculaceae</taxon>
        <taxon>Duncaniella</taxon>
    </lineage>
</organism>
<dbReference type="InterPro" id="IPR003689">
    <property type="entry name" value="ZIP"/>
</dbReference>
<evidence type="ECO:0000313" key="7">
    <source>
        <dbReference type="Proteomes" id="UP000297635"/>
    </source>
</evidence>
<feature type="transmembrane region" description="Helical" evidence="5">
    <location>
        <begin position="212"/>
        <end position="230"/>
    </location>
</feature>
<feature type="transmembrane region" description="Helical" evidence="5">
    <location>
        <begin position="242"/>
        <end position="263"/>
    </location>
</feature>
<sequence>MSTQSLLIALLLTLIAGMGTGLGAFMSLLPQAREGRFLAGALGFSAGVMLYVSFLDLMPQAIAEMTGEFTPHYANMYSILAFFGGVLLIALIDFLVPEKDNPHEYNHVEITPVSKPRSGHTGMMLALAIGIHNFPEGMATFISALDGATVAIPIVIAIMLHNIPEGIAVAIPVYNATGSHRKALVWSVLSGFAEPLGAVVGMLFLINVWSPVLNAVLLAAVAGVMVYIAIDELLPGAESYGHHHITIICVILGMMLMAASILMV</sequence>
<reference evidence="6 7" key="1">
    <citation type="submission" date="2019-02" db="EMBL/GenBank/DDBJ databases">
        <title>Isolation and identification of novel species under the genus Muribaculum.</title>
        <authorList>
            <person name="Miyake S."/>
            <person name="Ding Y."/>
            <person name="Low A."/>
            <person name="Soh M."/>
            <person name="Seedorf H."/>
        </authorList>
    </citation>
    <scope>NUCLEOTIDE SEQUENCE [LARGE SCALE GENOMIC DNA]</scope>
    <source>
        <strain evidence="6 7">TLL-A3</strain>
    </source>
</reference>
<evidence type="ECO:0000256" key="3">
    <source>
        <dbReference type="ARBA" id="ARBA00022989"/>
    </source>
</evidence>
<dbReference type="PANTHER" id="PTHR11040:SF205">
    <property type="entry name" value="ZINC TRANSPORTER ZUPT"/>
    <property type="match status" value="1"/>
</dbReference>
<protein>
    <submittedName>
        <fullName evidence="6">Zinc transporter ZupT</fullName>
    </submittedName>
</protein>
<keyword evidence="4 5" id="KW-0472">Membrane</keyword>
<feature type="transmembrane region" description="Helical" evidence="5">
    <location>
        <begin position="37"/>
        <end position="54"/>
    </location>
</feature>
<evidence type="ECO:0000256" key="4">
    <source>
        <dbReference type="ARBA" id="ARBA00023136"/>
    </source>
</evidence>
<dbReference type="AlphaFoldDB" id="A0A4Z0V6U7"/>
<comment type="subcellular location">
    <subcellularLocation>
        <location evidence="1">Membrane</location>
        <topology evidence="1">Multi-pass membrane protein</topology>
    </subcellularLocation>
</comment>
<feature type="transmembrane region" description="Helical" evidence="5">
    <location>
        <begin position="74"/>
        <end position="96"/>
    </location>
</feature>
<gene>
    <name evidence="6" type="primary">zupT</name>
    <name evidence="6" type="ORF">EZ315_10600</name>
</gene>
<dbReference type="EMBL" id="SJSA01000002">
    <property type="protein sequence ID" value="TGG37151.1"/>
    <property type="molecule type" value="Genomic_DNA"/>
</dbReference>
<keyword evidence="3 5" id="KW-1133">Transmembrane helix</keyword>
<keyword evidence="7" id="KW-1185">Reference proteome</keyword>
<dbReference type="GO" id="GO:0005385">
    <property type="term" value="F:zinc ion transmembrane transporter activity"/>
    <property type="evidence" value="ECO:0007669"/>
    <property type="project" value="TreeGrafter"/>
</dbReference>
<feature type="transmembrane region" description="Helical" evidence="5">
    <location>
        <begin position="183"/>
        <end position="205"/>
    </location>
</feature>
<keyword evidence="2 5" id="KW-0812">Transmembrane</keyword>
<proteinExistence type="predicted"/>
<comment type="caution">
    <text evidence="6">The sequence shown here is derived from an EMBL/GenBank/DDBJ whole genome shotgun (WGS) entry which is preliminary data.</text>
</comment>
<evidence type="ECO:0000256" key="5">
    <source>
        <dbReference type="SAM" id="Phobius"/>
    </source>
</evidence>
<evidence type="ECO:0000256" key="2">
    <source>
        <dbReference type="ARBA" id="ARBA00022692"/>
    </source>
</evidence>
<dbReference type="PANTHER" id="PTHR11040">
    <property type="entry name" value="ZINC/IRON TRANSPORTER"/>
    <property type="match status" value="1"/>
</dbReference>
<dbReference type="GO" id="GO:0016020">
    <property type="term" value="C:membrane"/>
    <property type="evidence" value="ECO:0007669"/>
    <property type="project" value="UniProtKB-SubCell"/>
</dbReference>
<evidence type="ECO:0000313" key="6">
    <source>
        <dbReference type="EMBL" id="TGG37151.1"/>
    </source>
</evidence>
<accession>A0A4Z0V6U7</accession>
<name>A0A4Z0V6U7_9BACT</name>
<evidence type="ECO:0000256" key="1">
    <source>
        <dbReference type="ARBA" id="ARBA00004141"/>
    </source>
</evidence>